<organism evidence="2">
    <name type="scientific">Cacopsylla melanoneura</name>
    <dbReference type="NCBI Taxonomy" id="428564"/>
    <lineage>
        <taxon>Eukaryota</taxon>
        <taxon>Metazoa</taxon>
        <taxon>Ecdysozoa</taxon>
        <taxon>Arthropoda</taxon>
        <taxon>Hexapoda</taxon>
        <taxon>Insecta</taxon>
        <taxon>Pterygota</taxon>
        <taxon>Neoptera</taxon>
        <taxon>Paraneoptera</taxon>
        <taxon>Hemiptera</taxon>
        <taxon>Sternorrhyncha</taxon>
        <taxon>Psylloidea</taxon>
        <taxon>Psyllidae</taxon>
        <taxon>Psyllinae</taxon>
        <taxon>Cacopsylla</taxon>
    </lineage>
</organism>
<feature type="chain" id="PRO_5036262749" evidence="1">
    <location>
        <begin position="18"/>
        <end position="219"/>
    </location>
</feature>
<accession>A0A8D9AGA7</accession>
<proteinExistence type="predicted"/>
<feature type="signal peptide" evidence="1">
    <location>
        <begin position="1"/>
        <end position="17"/>
    </location>
</feature>
<dbReference type="EMBL" id="HBUF01566027">
    <property type="protein sequence ID" value="CAG6764543.1"/>
    <property type="molecule type" value="Transcribed_RNA"/>
</dbReference>
<dbReference type="EMBL" id="HBUF01414890">
    <property type="protein sequence ID" value="CAG6739715.1"/>
    <property type="molecule type" value="Transcribed_RNA"/>
</dbReference>
<keyword evidence="1" id="KW-0732">Signal</keyword>
<sequence>MSIIGISLVLLTFGVLSTNCAHFTREEFADFLSHCFVDEINSNVNIQLPLEQVKENFSDFDFQNVLQSLVTPPNSVTTDSPLEAELDADNLTPISPLQTILQNCYYSYLDNKQFEPNQGSFAILYDCTCDKIKDNKDLPKLPCDEIATAAYEDKIRENSHLWTDHGFDVSRFTDHPDGEGPMDLNFYFFQWVVLKCENQIKPLLLPGKTISEEAIKKII</sequence>
<evidence type="ECO:0000313" key="2">
    <source>
        <dbReference type="EMBL" id="CAG6764545.1"/>
    </source>
</evidence>
<evidence type="ECO:0000256" key="1">
    <source>
        <dbReference type="SAM" id="SignalP"/>
    </source>
</evidence>
<dbReference type="EMBL" id="HBUF01566029">
    <property type="protein sequence ID" value="CAG6764545.1"/>
    <property type="molecule type" value="Transcribed_RNA"/>
</dbReference>
<dbReference type="AlphaFoldDB" id="A0A8D9AGA7"/>
<name>A0A8D9AGA7_9HEMI</name>
<dbReference type="EMBL" id="HBUF01566028">
    <property type="protein sequence ID" value="CAG6764544.1"/>
    <property type="molecule type" value="Transcribed_RNA"/>
</dbReference>
<protein>
    <submittedName>
        <fullName evidence="2">Uncharacterized protein</fullName>
    </submittedName>
</protein>
<reference evidence="2" key="1">
    <citation type="submission" date="2021-05" db="EMBL/GenBank/DDBJ databases">
        <authorList>
            <person name="Alioto T."/>
            <person name="Alioto T."/>
            <person name="Gomez Garrido J."/>
        </authorList>
    </citation>
    <scope>NUCLEOTIDE SEQUENCE</scope>
</reference>